<dbReference type="InterPro" id="IPR011009">
    <property type="entry name" value="Kinase-like_dom_sf"/>
</dbReference>
<dbReference type="PANTHER" id="PTHR24353:SF152">
    <property type="entry name" value="UT01108P-RELATED"/>
    <property type="match status" value="1"/>
</dbReference>
<dbReference type="GO" id="GO:0005952">
    <property type="term" value="C:cAMP-dependent protein kinase complex"/>
    <property type="evidence" value="ECO:0007669"/>
    <property type="project" value="TreeGrafter"/>
</dbReference>
<feature type="binding site" evidence="6">
    <location>
        <position position="76"/>
    </location>
    <ligand>
        <name>ATP</name>
        <dbReference type="ChEBI" id="CHEBI:30616"/>
    </ligand>
</feature>
<feature type="domain" description="Protein kinase" evidence="7">
    <location>
        <begin position="43"/>
        <end position="301"/>
    </location>
</feature>
<dbReference type="OrthoDB" id="63267at2759"/>
<evidence type="ECO:0000256" key="5">
    <source>
        <dbReference type="ARBA" id="ARBA00022840"/>
    </source>
</evidence>
<dbReference type="PROSITE" id="PS00107">
    <property type="entry name" value="PROTEIN_KINASE_ATP"/>
    <property type="match status" value="1"/>
</dbReference>
<keyword evidence="5 6" id="KW-0067">ATP-binding</keyword>
<proteinExistence type="predicted"/>
<dbReference type="SMART" id="SM00133">
    <property type="entry name" value="S_TK_X"/>
    <property type="match status" value="1"/>
</dbReference>
<gene>
    <name evidence="9" type="ORF">NEZAVI_LOCUS2802</name>
</gene>
<evidence type="ECO:0000259" key="8">
    <source>
        <dbReference type="PROSITE" id="PS51285"/>
    </source>
</evidence>
<keyword evidence="4" id="KW-0418">Kinase</keyword>
<evidence type="ECO:0000313" key="9">
    <source>
        <dbReference type="EMBL" id="CAH1391875.1"/>
    </source>
</evidence>
<dbReference type="GO" id="GO:0004691">
    <property type="term" value="F:cAMP-dependent protein kinase activity"/>
    <property type="evidence" value="ECO:0007669"/>
    <property type="project" value="TreeGrafter"/>
</dbReference>
<dbReference type="PANTHER" id="PTHR24353">
    <property type="entry name" value="CYCLIC NUCLEOTIDE-DEPENDENT PROTEIN KINASE"/>
    <property type="match status" value="1"/>
</dbReference>
<dbReference type="EMBL" id="OV725077">
    <property type="protein sequence ID" value="CAH1391875.1"/>
    <property type="molecule type" value="Genomic_DNA"/>
</dbReference>
<dbReference type="AlphaFoldDB" id="A0A9P0H317"/>
<dbReference type="Proteomes" id="UP001152798">
    <property type="component" value="Chromosome 1"/>
</dbReference>
<feature type="domain" description="AGC-kinase C-terminal" evidence="8">
    <location>
        <begin position="302"/>
        <end position="354"/>
    </location>
</feature>
<evidence type="ECO:0000256" key="6">
    <source>
        <dbReference type="PROSITE-ProRule" id="PRU10141"/>
    </source>
</evidence>
<dbReference type="PROSITE" id="PS50011">
    <property type="entry name" value="PROTEIN_KINASE_DOM"/>
    <property type="match status" value="1"/>
</dbReference>
<dbReference type="Pfam" id="PF00069">
    <property type="entry name" value="Pkinase"/>
    <property type="match status" value="1"/>
</dbReference>
<evidence type="ECO:0000256" key="1">
    <source>
        <dbReference type="ARBA" id="ARBA00022527"/>
    </source>
</evidence>
<dbReference type="GO" id="GO:0005829">
    <property type="term" value="C:cytosol"/>
    <property type="evidence" value="ECO:0007669"/>
    <property type="project" value="TreeGrafter"/>
</dbReference>
<dbReference type="InterPro" id="IPR017441">
    <property type="entry name" value="Protein_kinase_ATP_BS"/>
</dbReference>
<keyword evidence="2" id="KW-0808">Transferase</keyword>
<dbReference type="FunFam" id="1.10.510.10:FF:000005">
    <property type="entry name" value="cAMP-dependent protein kinase catalytic subunit alpha"/>
    <property type="match status" value="1"/>
</dbReference>
<keyword evidence="1" id="KW-0723">Serine/threonine-protein kinase</keyword>
<reference evidence="9" key="1">
    <citation type="submission" date="2022-01" db="EMBL/GenBank/DDBJ databases">
        <authorList>
            <person name="King R."/>
        </authorList>
    </citation>
    <scope>NUCLEOTIDE SEQUENCE</scope>
</reference>
<dbReference type="GO" id="GO:0005634">
    <property type="term" value="C:nucleus"/>
    <property type="evidence" value="ECO:0007669"/>
    <property type="project" value="TreeGrafter"/>
</dbReference>
<dbReference type="InterPro" id="IPR000961">
    <property type="entry name" value="AGC-kinase_C"/>
</dbReference>
<sequence length="354" mass="41647">MDPSLKRNIFPMFDWTNFLKEAKIEFLKLYELISSKKYNRDSFEFLRTLGRGAFGRVYLATLAGENEDHDVYYAIKVLEKAVVVKSKQIKQAINEKRILQALNFPFCVYLEYSFQDNSYLYLCLPFIVCGEMFKHLTKQKRFPEPLAKFYAAQVLLAFEYLHYCDLIFRDLKPENILIDDKGYLKITDFGFCKIVKTRTYTLCGTPEYLAPEVILQKGYGKSVDWWTFGILLYEMNAGRTPFRASDPMKIYEKAVKGKYSTPDYFSYELKDLIKNIVQVDITKRYGILKNGVNDIKDHPWFMDMNWDALFNGHIEPPYLPDVKGAGDTSHFDRYHEATWNIAKVDRYAKEFQDF</sequence>
<accession>A0A9P0H317</accession>
<dbReference type="SUPFAM" id="SSF56112">
    <property type="entry name" value="Protein kinase-like (PK-like)"/>
    <property type="match status" value="1"/>
</dbReference>
<evidence type="ECO:0000256" key="4">
    <source>
        <dbReference type="ARBA" id="ARBA00022777"/>
    </source>
</evidence>
<protein>
    <submittedName>
        <fullName evidence="9">Uncharacterized protein</fullName>
    </submittedName>
</protein>
<keyword evidence="10" id="KW-1185">Reference proteome</keyword>
<dbReference type="GO" id="GO:0005524">
    <property type="term" value="F:ATP binding"/>
    <property type="evidence" value="ECO:0007669"/>
    <property type="project" value="UniProtKB-UniRule"/>
</dbReference>
<evidence type="ECO:0000259" key="7">
    <source>
        <dbReference type="PROSITE" id="PS50011"/>
    </source>
</evidence>
<dbReference type="Gene3D" id="3.30.200.20">
    <property type="entry name" value="Phosphorylase Kinase, domain 1"/>
    <property type="match status" value="1"/>
</dbReference>
<dbReference type="Gene3D" id="1.10.510.10">
    <property type="entry name" value="Transferase(Phosphotransferase) domain 1"/>
    <property type="match status" value="1"/>
</dbReference>
<name>A0A9P0H317_NEZVI</name>
<organism evidence="9 10">
    <name type="scientific">Nezara viridula</name>
    <name type="common">Southern green stink bug</name>
    <name type="synonym">Cimex viridulus</name>
    <dbReference type="NCBI Taxonomy" id="85310"/>
    <lineage>
        <taxon>Eukaryota</taxon>
        <taxon>Metazoa</taxon>
        <taxon>Ecdysozoa</taxon>
        <taxon>Arthropoda</taxon>
        <taxon>Hexapoda</taxon>
        <taxon>Insecta</taxon>
        <taxon>Pterygota</taxon>
        <taxon>Neoptera</taxon>
        <taxon>Paraneoptera</taxon>
        <taxon>Hemiptera</taxon>
        <taxon>Heteroptera</taxon>
        <taxon>Panheteroptera</taxon>
        <taxon>Pentatomomorpha</taxon>
        <taxon>Pentatomoidea</taxon>
        <taxon>Pentatomidae</taxon>
        <taxon>Pentatominae</taxon>
        <taxon>Nezara</taxon>
    </lineage>
</organism>
<keyword evidence="3 6" id="KW-0547">Nucleotide-binding</keyword>
<evidence type="ECO:0000256" key="2">
    <source>
        <dbReference type="ARBA" id="ARBA00022679"/>
    </source>
</evidence>
<dbReference type="InterPro" id="IPR000719">
    <property type="entry name" value="Prot_kinase_dom"/>
</dbReference>
<dbReference type="PROSITE" id="PS51285">
    <property type="entry name" value="AGC_KINASE_CTER"/>
    <property type="match status" value="1"/>
</dbReference>
<dbReference type="SMART" id="SM00220">
    <property type="entry name" value="S_TKc"/>
    <property type="match status" value="1"/>
</dbReference>
<dbReference type="GO" id="GO:0007476">
    <property type="term" value="P:imaginal disc-derived wing morphogenesis"/>
    <property type="evidence" value="ECO:0007669"/>
    <property type="project" value="UniProtKB-ARBA"/>
</dbReference>
<evidence type="ECO:0000313" key="10">
    <source>
        <dbReference type="Proteomes" id="UP001152798"/>
    </source>
</evidence>
<evidence type="ECO:0000256" key="3">
    <source>
        <dbReference type="ARBA" id="ARBA00022741"/>
    </source>
</evidence>